<dbReference type="InterPro" id="IPR036250">
    <property type="entry name" value="AcylCo_DH-like_C"/>
</dbReference>
<sequence>MTAIDDAFVAALADRAAEAEGLRRLPAATIADFRASGAANLLLPARYGGQQADFPEILDPIRAMAHGCASSAWTLGFYILHNWMLALFDERAQDEVFADGPVLCPAPLAPTGRGTPVDGGVRLSGRWSWATGVMDADWILVGALCGADTEIYPALALLPMADVEVVDVWHTAGMRATGSNDVVVTDVFVPAHRLANVIDIYGGTAPGAALHDASTYRWPLVPALSLVAAMPAFGAAEAVTDMFGRRLAERVLAYSGVAQKDQPAAQIRLGDARVRLAALRALLDHTVAGIEQAMAAGDSVSRAHRASARAAAAHIVHESRSVIADLLEASGASAQFLTNPMQRAKRDVDVICGHVVFDYDVSRELAGACEVGAKVSPIAMI</sequence>
<dbReference type="SUPFAM" id="SSF56645">
    <property type="entry name" value="Acyl-CoA dehydrogenase NM domain-like"/>
    <property type="match status" value="1"/>
</dbReference>
<name>A0ABM9MEP6_9MYCO</name>
<evidence type="ECO:0000313" key="6">
    <source>
        <dbReference type="Proteomes" id="UP001190466"/>
    </source>
</evidence>
<evidence type="ECO:0000256" key="2">
    <source>
        <dbReference type="ARBA" id="ARBA00022827"/>
    </source>
</evidence>
<feature type="domain" description="Acyl-CoA dehydrogenase C-terminal" evidence="4">
    <location>
        <begin position="226"/>
        <end position="358"/>
    </location>
</feature>
<proteinExistence type="predicted"/>
<evidence type="ECO:0000259" key="4">
    <source>
        <dbReference type="Pfam" id="PF08028"/>
    </source>
</evidence>
<dbReference type="PIRSF" id="PIRSF016578">
    <property type="entry name" value="HsaA"/>
    <property type="match status" value="1"/>
</dbReference>
<dbReference type="Gene3D" id="1.20.140.10">
    <property type="entry name" value="Butyryl-CoA Dehydrogenase, subunit A, domain 3"/>
    <property type="match status" value="1"/>
</dbReference>
<keyword evidence="6" id="KW-1185">Reference proteome</keyword>
<dbReference type="PANTHER" id="PTHR48083:SF19">
    <property type="entry name" value="FLAVIN-DEPENDENT MONOOXYGENASE, OXYGENASE SUBUNIT HSAA"/>
    <property type="match status" value="1"/>
</dbReference>
<evidence type="ECO:0000313" key="5">
    <source>
        <dbReference type="EMBL" id="CAJ1583415.1"/>
    </source>
</evidence>
<protein>
    <submittedName>
        <fullName evidence="5">Acyl-CoA dehydrogenase</fullName>
    </submittedName>
</protein>
<dbReference type="SUPFAM" id="SSF47203">
    <property type="entry name" value="Acyl-CoA dehydrogenase C-terminal domain-like"/>
    <property type="match status" value="1"/>
</dbReference>
<organism evidence="5 6">
    <name type="scientific">[Mycobacterium] wendilense</name>
    <dbReference type="NCBI Taxonomy" id="3064284"/>
    <lineage>
        <taxon>Bacteria</taxon>
        <taxon>Bacillati</taxon>
        <taxon>Actinomycetota</taxon>
        <taxon>Actinomycetes</taxon>
        <taxon>Mycobacteriales</taxon>
        <taxon>Mycobacteriaceae</taxon>
        <taxon>Mycolicibacter</taxon>
    </lineage>
</organism>
<accession>A0ABM9MEP6</accession>
<keyword evidence="2" id="KW-0274">FAD</keyword>
<dbReference type="InterPro" id="IPR037069">
    <property type="entry name" value="AcylCoA_DH/ox_N_sf"/>
</dbReference>
<dbReference type="InterPro" id="IPR050741">
    <property type="entry name" value="Acyl-CoA_dehydrogenase"/>
</dbReference>
<keyword evidence="3" id="KW-0560">Oxidoreductase</keyword>
<gene>
    <name evidence="5" type="ORF">MU0050_002601</name>
</gene>
<dbReference type="RefSeq" id="WP_316510012.1">
    <property type="nucleotide sequence ID" value="NZ_OY726395.1"/>
</dbReference>
<dbReference type="Gene3D" id="2.40.110.10">
    <property type="entry name" value="Butyryl-CoA Dehydrogenase, subunit A, domain 2"/>
    <property type="match status" value="1"/>
</dbReference>
<reference evidence="5 6" key="1">
    <citation type="submission" date="2023-08" db="EMBL/GenBank/DDBJ databases">
        <authorList>
            <person name="Folkvardsen B D."/>
            <person name="Norman A."/>
        </authorList>
    </citation>
    <scope>NUCLEOTIDE SEQUENCE [LARGE SCALE GENOMIC DNA]</scope>
    <source>
        <strain evidence="5 6">Mu0050</strain>
    </source>
</reference>
<dbReference type="InterPro" id="IPR013107">
    <property type="entry name" value="Acyl-CoA_DH_C"/>
</dbReference>
<dbReference type="InterPro" id="IPR009100">
    <property type="entry name" value="AcylCoA_DH/oxidase_NM_dom_sf"/>
</dbReference>
<dbReference type="PANTHER" id="PTHR48083">
    <property type="entry name" value="MEDIUM-CHAIN SPECIFIC ACYL-COA DEHYDROGENASE, MITOCHONDRIAL-RELATED"/>
    <property type="match status" value="1"/>
</dbReference>
<evidence type="ECO:0000256" key="3">
    <source>
        <dbReference type="ARBA" id="ARBA00023002"/>
    </source>
</evidence>
<dbReference type="Pfam" id="PF08028">
    <property type="entry name" value="Acyl-CoA_dh_2"/>
    <property type="match status" value="1"/>
</dbReference>
<dbReference type="EMBL" id="OY726395">
    <property type="protein sequence ID" value="CAJ1583415.1"/>
    <property type="molecule type" value="Genomic_DNA"/>
</dbReference>
<dbReference type="Proteomes" id="UP001190466">
    <property type="component" value="Chromosome"/>
</dbReference>
<dbReference type="InterPro" id="IPR046373">
    <property type="entry name" value="Acyl-CoA_Oxase/DH_mid-dom_sf"/>
</dbReference>
<keyword evidence="1" id="KW-0285">Flavoprotein</keyword>
<evidence type="ECO:0000256" key="1">
    <source>
        <dbReference type="ARBA" id="ARBA00022630"/>
    </source>
</evidence>
<dbReference type="Gene3D" id="1.10.540.10">
    <property type="entry name" value="Acyl-CoA dehydrogenase/oxidase, N-terminal domain"/>
    <property type="match status" value="1"/>
</dbReference>